<sequence length="277" mass="30694">MAAELYLGHSNLPYLSALRLYLPLESFHEPEQQLIQFNAPPPAERMRADLQELGDSLRRIIRAEPFPGASSERVRSLQMSEQDPVLFNLNQVLPRSLTALAELRAGSTARLANAVFSTELFDDVEQKVHDGATGQLMLTRSSGWGIPFGWFVMITESDRTEVVESRSRVITVRVQVPVPVAQQRLQDAIENLENSAPDLDLLEELRDLAAWLSGVSGQAAVELDYGAIADRIYPDESPSDVRLGLECLAEGDLTGAAAAYRRLASRWIPIRQLSRAS</sequence>
<protein>
    <recommendedName>
        <fullName evidence="1">DUF8083 domain-containing protein</fullName>
    </recommendedName>
</protein>
<dbReference type="OrthoDB" id="4961314at2"/>
<dbReference type="RefSeq" id="WP_045076364.1">
    <property type="nucleotide sequence ID" value="NZ_CP011005.1"/>
</dbReference>
<evidence type="ECO:0000259" key="1">
    <source>
        <dbReference type="Pfam" id="PF26312"/>
    </source>
</evidence>
<dbReference type="InterPro" id="IPR058396">
    <property type="entry name" value="DUF8083"/>
</dbReference>
<proteinExistence type="predicted"/>
<reference evidence="2 3" key="1">
    <citation type="journal article" date="2015" name="Genome Announc.">
        <title>Complete Genome Sequencing of Protease-Producing Novel Arthrobacter sp. Strain IHBB 11108 Using PacBio Single-Molecule Real-Time Sequencing Technology.</title>
        <authorList>
            <person name="Kiran S."/>
            <person name="Swarnkar M.K."/>
            <person name="Pal M."/>
            <person name="Thakur R."/>
            <person name="Tewari R."/>
            <person name="Singh A.K."/>
            <person name="Gulati A."/>
        </authorList>
    </citation>
    <scope>NUCLEOTIDE SEQUENCE [LARGE SCALE GENOMIC DNA]</scope>
    <source>
        <strain evidence="2 3">IHBB 11108</strain>
    </source>
</reference>
<dbReference type="AlphaFoldDB" id="A0A0D4C292"/>
<dbReference type="Pfam" id="PF26312">
    <property type="entry name" value="DUF8083"/>
    <property type="match status" value="1"/>
</dbReference>
<dbReference type="KEGG" id="ari:UM93_15180"/>
<dbReference type="EMBL" id="CP011005">
    <property type="protein sequence ID" value="AJT42500.1"/>
    <property type="molecule type" value="Genomic_DNA"/>
</dbReference>
<gene>
    <name evidence="2" type="ORF">UM93_15180</name>
</gene>
<name>A0A0D4C292_9MICC</name>
<feature type="domain" description="DUF8083" evidence="1">
    <location>
        <begin position="14"/>
        <end position="273"/>
    </location>
</feature>
<organism evidence="2 3">
    <name type="scientific">Psychromicrobium lacuslunae</name>
    <dbReference type="NCBI Taxonomy" id="1618207"/>
    <lineage>
        <taxon>Bacteria</taxon>
        <taxon>Bacillati</taxon>
        <taxon>Actinomycetota</taxon>
        <taxon>Actinomycetes</taxon>
        <taxon>Micrococcales</taxon>
        <taxon>Micrococcaceae</taxon>
        <taxon>Psychromicrobium</taxon>
    </lineage>
</organism>
<dbReference type="PATRIC" id="fig|1618207.4.peg.3089"/>
<evidence type="ECO:0000313" key="2">
    <source>
        <dbReference type="EMBL" id="AJT42500.1"/>
    </source>
</evidence>
<dbReference type="HOGENOM" id="CLU_929534_0_0_11"/>
<dbReference type="STRING" id="1618207.UM93_15180"/>
<accession>A0A0D4C292</accession>
<keyword evidence="3" id="KW-1185">Reference proteome</keyword>
<evidence type="ECO:0000313" key="3">
    <source>
        <dbReference type="Proteomes" id="UP000061839"/>
    </source>
</evidence>
<dbReference type="Proteomes" id="UP000061839">
    <property type="component" value="Chromosome"/>
</dbReference>